<keyword evidence="4" id="KW-1185">Reference proteome</keyword>
<dbReference type="SMART" id="SM00392">
    <property type="entry name" value="PROF"/>
    <property type="match status" value="1"/>
</dbReference>
<sequence>MTTASWDEYIDDLIARSNLGCGNSHIDKACIISIENGERWNTDSHSKALKLSQAEATNIAKCFASKNFSQFIESGVVAEGCKYVFLKEDDKKIVYTIKKGHGRLTLGSSKTAIVIAHSLSEDEHLGILGRADQAVLTITRHMESLNV</sequence>
<proteinExistence type="inferred from homology"/>
<dbReference type="GO" id="GO:0003785">
    <property type="term" value="F:actin monomer binding"/>
    <property type="evidence" value="ECO:0007669"/>
    <property type="project" value="TreeGrafter"/>
</dbReference>
<dbReference type="InterPro" id="IPR048278">
    <property type="entry name" value="PFN"/>
</dbReference>
<dbReference type="Proteomes" id="UP000596742">
    <property type="component" value="Unassembled WGS sequence"/>
</dbReference>
<evidence type="ECO:0000313" key="3">
    <source>
        <dbReference type="EMBL" id="VDH96676.1"/>
    </source>
</evidence>
<keyword evidence="2" id="KW-0009">Actin-binding</keyword>
<dbReference type="GO" id="GO:0005938">
    <property type="term" value="C:cell cortex"/>
    <property type="evidence" value="ECO:0007669"/>
    <property type="project" value="TreeGrafter"/>
</dbReference>
<dbReference type="PANTHER" id="PTHR11604">
    <property type="entry name" value="PROFILIN"/>
    <property type="match status" value="1"/>
</dbReference>
<protein>
    <recommendedName>
        <fullName evidence="2">Profilin</fullName>
    </recommendedName>
</protein>
<comment type="similarity">
    <text evidence="1 2">Belongs to the profilin family.</text>
</comment>
<evidence type="ECO:0000256" key="1">
    <source>
        <dbReference type="ARBA" id="ARBA00010058"/>
    </source>
</evidence>
<comment type="caution">
    <text evidence="3">The sequence shown here is derived from an EMBL/GenBank/DDBJ whole genome shotgun (WGS) entry which is preliminary data.</text>
</comment>
<dbReference type="EMBL" id="UYJE01000807">
    <property type="protein sequence ID" value="VDH96676.1"/>
    <property type="molecule type" value="Genomic_DNA"/>
</dbReference>
<dbReference type="OrthoDB" id="421374at2759"/>
<dbReference type="InterPro" id="IPR036140">
    <property type="entry name" value="PFN_sf"/>
</dbReference>
<dbReference type="Gene3D" id="3.30.450.30">
    <property type="entry name" value="Dynein light chain 2a, cytoplasmic"/>
    <property type="match status" value="1"/>
</dbReference>
<dbReference type="Pfam" id="PF00235">
    <property type="entry name" value="Profilin"/>
    <property type="match status" value="1"/>
</dbReference>
<evidence type="ECO:0000313" key="4">
    <source>
        <dbReference type="Proteomes" id="UP000596742"/>
    </source>
</evidence>
<dbReference type="AlphaFoldDB" id="A0A8B6BX99"/>
<evidence type="ECO:0000256" key="2">
    <source>
        <dbReference type="RuleBase" id="RU003909"/>
    </source>
</evidence>
<name>A0A8B6BX99_MYTGA</name>
<accession>A0A8B6BX99</accession>
<dbReference type="InterPro" id="IPR005455">
    <property type="entry name" value="PFN_euk"/>
</dbReference>
<gene>
    <name evidence="3" type="ORF">MGAL_10B055198</name>
</gene>
<organism evidence="3 4">
    <name type="scientific">Mytilus galloprovincialis</name>
    <name type="common">Mediterranean mussel</name>
    <dbReference type="NCBI Taxonomy" id="29158"/>
    <lineage>
        <taxon>Eukaryota</taxon>
        <taxon>Metazoa</taxon>
        <taxon>Spiralia</taxon>
        <taxon>Lophotrochozoa</taxon>
        <taxon>Mollusca</taxon>
        <taxon>Bivalvia</taxon>
        <taxon>Autobranchia</taxon>
        <taxon>Pteriomorphia</taxon>
        <taxon>Mytilida</taxon>
        <taxon>Mytiloidea</taxon>
        <taxon>Mytilidae</taxon>
        <taxon>Mytilinae</taxon>
        <taxon>Mytilus</taxon>
    </lineage>
</organism>
<dbReference type="PANTHER" id="PTHR11604:SF10">
    <property type="entry name" value="PROFILIN"/>
    <property type="match status" value="1"/>
</dbReference>
<reference evidence="3" key="1">
    <citation type="submission" date="2018-11" db="EMBL/GenBank/DDBJ databases">
        <authorList>
            <person name="Alioto T."/>
            <person name="Alioto T."/>
        </authorList>
    </citation>
    <scope>NUCLEOTIDE SEQUENCE</scope>
</reference>
<dbReference type="SUPFAM" id="SSF55770">
    <property type="entry name" value="Profilin (actin-binding protein)"/>
    <property type="match status" value="1"/>
</dbReference>